<dbReference type="GO" id="GO:0016491">
    <property type="term" value="F:oxidoreductase activity"/>
    <property type="evidence" value="ECO:0007669"/>
    <property type="project" value="UniProtKB-KW"/>
</dbReference>
<dbReference type="RefSeq" id="WP_044526755.1">
    <property type="nucleotide sequence ID" value="NZ_CP009440.1"/>
</dbReference>
<dbReference type="InterPro" id="IPR036291">
    <property type="entry name" value="NAD(P)-bd_dom_sf"/>
</dbReference>
<dbReference type="STRING" id="28110.KU46_97"/>
<name>A0A0B6CUP1_9GAMM</name>
<keyword evidence="2" id="KW-0560">Oxidoreductase</keyword>
<dbReference type="EMBL" id="CP009440">
    <property type="protein sequence ID" value="AJI52560.1"/>
    <property type="molecule type" value="Genomic_DNA"/>
</dbReference>
<sequence length="247" mass="27407">MQKFAGKTIWLIGATDGIGNALLKKLDNSIQANFIISARSIDKLQSISASLKNTAHAVDLDVAEFESFKKGSDIALSYNPNYIIYLPAFYEPSLIADIAISNLNMTIQTNLTAVFYLIRFTLPYLKKNPKCQLAITASVAGYIGLPRSQPYAATKAGVINLVESLKAENPELDIRLINPSFVKTKLTDKNNFKMPALLQPEEAALSIIKGLESNKFEVHFTKKFTIILKLIAALPYKLYFKIAKKMI</sequence>
<dbReference type="InterPro" id="IPR002347">
    <property type="entry name" value="SDR_fam"/>
</dbReference>
<dbReference type="PANTHER" id="PTHR43391:SF94">
    <property type="entry name" value="OXIDOREDUCTASE-RELATED"/>
    <property type="match status" value="1"/>
</dbReference>
<evidence type="ECO:0000256" key="1">
    <source>
        <dbReference type="ARBA" id="ARBA00006484"/>
    </source>
</evidence>
<dbReference type="Gene3D" id="3.40.50.720">
    <property type="entry name" value="NAD(P)-binding Rossmann-like Domain"/>
    <property type="match status" value="1"/>
</dbReference>
<evidence type="ECO:0000313" key="4">
    <source>
        <dbReference type="Proteomes" id="UP000031830"/>
    </source>
</evidence>
<comment type="similarity">
    <text evidence="1">Belongs to the short-chain dehydrogenases/reductases (SDR) family.</text>
</comment>
<gene>
    <name evidence="3" type="ORF">LA55_1695</name>
</gene>
<dbReference type="KEGG" id="fpz:LA55_1695"/>
<dbReference type="PRINTS" id="PR00081">
    <property type="entry name" value="GDHRDH"/>
</dbReference>
<accession>A0A0B6CUP1</accession>
<dbReference type="Proteomes" id="UP000031830">
    <property type="component" value="Chromosome"/>
</dbReference>
<dbReference type="Pfam" id="PF00106">
    <property type="entry name" value="adh_short"/>
    <property type="match status" value="1"/>
</dbReference>
<protein>
    <submittedName>
        <fullName evidence="3">Short chain dehydrogenase family protein</fullName>
    </submittedName>
</protein>
<evidence type="ECO:0000313" key="3">
    <source>
        <dbReference type="EMBL" id="AJI52560.1"/>
    </source>
</evidence>
<dbReference type="OrthoDB" id="335726at2"/>
<organism evidence="3 4">
    <name type="scientific">Francisella philomiragia</name>
    <dbReference type="NCBI Taxonomy" id="28110"/>
    <lineage>
        <taxon>Bacteria</taxon>
        <taxon>Pseudomonadati</taxon>
        <taxon>Pseudomonadota</taxon>
        <taxon>Gammaproteobacteria</taxon>
        <taxon>Thiotrichales</taxon>
        <taxon>Francisellaceae</taxon>
        <taxon>Francisella</taxon>
    </lineage>
</organism>
<dbReference type="PANTHER" id="PTHR43391">
    <property type="entry name" value="RETINOL DEHYDROGENASE-RELATED"/>
    <property type="match status" value="1"/>
</dbReference>
<reference evidence="3 4" key="1">
    <citation type="journal article" date="2015" name="Genome Announc.">
        <title>Genome sequencing of 18 francisella strains to aid in assay development and testing.</title>
        <authorList>
            <person name="Johnson S.L."/>
            <person name="Daligault H.E."/>
            <person name="Davenport K.W."/>
            <person name="Coyne S.R."/>
            <person name="Frey K.G."/>
            <person name="Koroleva G.I."/>
            <person name="Broomall S.M."/>
            <person name="Bishop-Lilly K.A."/>
            <person name="Bruce D.C."/>
            <person name="Chertkov O."/>
            <person name="Freitas T."/>
            <person name="Jaissle J."/>
            <person name="Ladner J.T."/>
            <person name="Rosenzweig C.N."/>
            <person name="Gibbons H.S."/>
            <person name="Palacios G.F."/>
            <person name="Redden C.L."/>
            <person name="Xu Y."/>
            <person name="Minogue T.D."/>
            <person name="Chain P.S."/>
        </authorList>
    </citation>
    <scope>NUCLEOTIDE SEQUENCE [LARGE SCALE GENOMIC DNA]</scope>
    <source>
        <strain evidence="3 4">GA01-2794</strain>
    </source>
</reference>
<proteinExistence type="inferred from homology"/>
<dbReference type="AlphaFoldDB" id="A0A0B6CUP1"/>
<dbReference type="SUPFAM" id="SSF51735">
    <property type="entry name" value="NAD(P)-binding Rossmann-fold domains"/>
    <property type="match status" value="1"/>
</dbReference>
<evidence type="ECO:0000256" key="2">
    <source>
        <dbReference type="ARBA" id="ARBA00023002"/>
    </source>
</evidence>